<protein>
    <recommendedName>
        <fullName evidence="4">Lipoprotein</fullName>
    </recommendedName>
</protein>
<feature type="region of interest" description="Disordered" evidence="1">
    <location>
        <begin position="72"/>
        <end position="92"/>
    </location>
</feature>
<accession>A0A330L4Y4</accession>
<evidence type="ECO:0000313" key="3">
    <source>
        <dbReference type="Proteomes" id="UP000248168"/>
    </source>
</evidence>
<gene>
    <name evidence="2" type="ORF">NITLEN_20387</name>
</gene>
<feature type="compositionally biased region" description="Basic and acidic residues" evidence="1">
    <location>
        <begin position="79"/>
        <end position="92"/>
    </location>
</feature>
<name>A0A330L4Y4_9BACT</name>
<dbReference type="InParanoid" id="A0A330L4Y4"/>
<proteinExistence type="predicted"/>
<dbReference type="RefSeq" id="WP_121989088.1">
    <property type="nucleotide sequence ID" value="NZ_OUNR01000012.1"/>
</dbReference>
<dbReference type="Proteomes" id="UP000248168">
    <property type="component" value="Unassembled WGS sequence"/>
</dbReference>
<evidence type="ECO:0008006" key="4">
    <source>
        <dbReference type="Google" id="ProtNLM"/>
    </source>
</evidence>
<evidence type="ECO:0000313" key="2">
    <source>
        <dbReference type="EMBL" id="SPP64747.1"/>
    </source>
</evidence>
<dbReference type="AlphaFoldDB" id="A0A330L4Y4"/>
<dbReference type="OrthoDB" id="9811758at2"/>
<sequence length="92" mass="9343">MSDRSLGLRGVIAVVGLLLGGCASDGAMGTAGTTGTSGSGAVFGTTKNIERVAAGAVEDNLNACMARIPKDASNGQRMLAEESCRRDQANRR</sequence>
<reference evidence="3" key="1">
    <citation type="submission" date="2018-04" db="EMBL/GenBank/DDBJ databases">
        <authorList>
            <person name="Lucker S."/>
            <person name="Sakoula D."/>
        </authorList>
    </citation>
    <scope>NUCLEOTIDE SEQUENCE [LARGE SCALE GENOMIC DNA]</scope>
</reference>
<dbReference type="PROSITE" id="PS51257">
    <property type="entry name" value="PROKAR_LIPOPROTEIN"/>
    <property type="match status" value="1"/>
</dbReference>
<keyword evidence="3" id="KW-1185">Reference proteome</keyword>
<evidence type="ECO:0000256" key="1">
    <source>
        <dbReference type="SAM" id="MobiDB-lite"/>
    </source>
</evidence>
<dbReference type="EMBL" id="OUNR01000012">
    <property type="protein sequence ID" value="SPP64747.1"/>
    <property type="molecule type" value="Genomic_DNA"/>
</dbReference>
<organism evidence="2 3">
    <name type="scientific">Nitrospira lenta</name>
    <dbReference type="NCBI Taxonomy" id="1436998"/>
    <lineage>
        <taxon>Bacteria</taxon>
        <taxon>Pseudomonadati</taxon>
        <taxon>Nitrospirota</taxon>
        <taxon>Nitrospiria</taxon>
        <taxon>Nitrospirales</taxon>
        <taxon>Nitrospiraceae</taxon>
        <taxon>Nitrospira</taxon>
    </lineage>
</organism>